<organism evidence="5 6">
    <name type="scientific">Brevibacterium pityocampae</name>
    <dbReference type="NCBI Taxonomy" id="506594"/>
    <lineage>
        <taxon>Bacteria</taxon>
        <taxon>Bacillati</taxon>
        <taxon>Actinomycetota</taxon>
        <taxon>Actinomycetes</taxon>
        <taxon>Micrococcales</taxon>
        <taxon>Brevibacteriaceae</taxon>
        <taxon>Brevibacterium</taxon>
    </lineage>
</organism>
<evidence type="ECO:0000256" key="1">
    <source>
        <dbReference type="ARBA" id="ARBA00007261"/>
    </source>
</evidence>
<name>A0ABP8JSU9_9MICO</name>
<evidence type="ECO:0000259" key="4">
    <source>
        <dbReference type="Pfam" id="PF05193"/>
    </source>
</evidence>
<dbReference type="Gene3D" id="3.30.830.10">
    <property type="entry name" value="Metalloenzyme, LuxS/M16 peptidase-like"/>
    <property type="match status" value="2"/>
</dbReference>
<feature type="domain" description="Peptidase M16 N-terminal" evidence="3">
    <location>
        <begin position="23"/>
        <end position="167"/>
    </location>
</feature>
<dbReference type="SUPFAM" id="SSF63411">
    <property type="entry name" value="LuxS/MPP-like metallohydrolase"/>
    <property type="match status" value="2"/>
</dbReference>
<reference evidence="6" key="1">
    <citation type="journal article" date="2019" name="Int. J. Syst. Evol. Microbiol.">
        <title>The Global Catalogue of Microorganisms (GCM) 10K type strain sequencing project: providing services to taxonomists for standard genome sequencing and annotation.</title>
        <authorList>
            <consortium name="The Broad Institute Genomics Platform"/>
            <consortium name="The Broad Institute Genome Sequencing Center for Infectious Disease"/>
            <person name="Wu L."/>
            <person name="Ma J."/>
        </authorList>
    </citation>
    <scope>NUCLEOTIDE SEQUENCE [LARGE SCALE GENOMIC DNA]</scope>
    <source>
        <strain evidence="6">JCM 17808</strain>
    </source>
</reference>
<dbReference type="InterPro" id="IPR011249">
    <property type="entry name" value="Metalloenz_LuxS/M16"/>
</dbReference>
<dbReference type="Pfam" id="PF00675">
    <property type="entry name" value="Peptidase_M16"/>
    <property type="match status" value="1"/>
</dbReference>
<dbReference type="Pfam" id="PF05193">
    <property type="entry name" value="Peptidase_M16_C"/>
    <property type="match status" value="1"/>
</dbReference>
<protein>
    <submittedName>
        <fullName evidence="5">Pitrilysin family protein</fullName>
    </submittedName>
</protein>
<evidence type="ECO:0000313" key="6">
    <source>
        <dbReference type="Proteomes" id="UP001500642"/>
    </source>
</evidence>
<keyword evidence="6" id="KW-1185">Reference proteome</keyword>
<dbReference type="InterPro" id="IPR011765">
    <property type="entry name" value="Pept_M16_N"/>
</dbReference>
<evidence type="ECO:0000313" key="5">
    <source>
        <dbReference type="EMBL" id="GAA4395546.1"/>
    </source>
</evidence>
<sequence length="429" mass="46142">MITEQLLGEGSSVYRSVLPSGIRVISETMPGLESETVGIWVDSGSRDEAPTAAGSTHFLEHMLFKGTPQRSARRIAEEFDRTGGESNAVTAKEYTCYFSRCLVDDVDHITALLWDMVLHSTLDAREFERERGVILEELAMSADDPGEVLYDAFDEFVYAGHPLGRPVGARKEQIRALDHRTLLDHYAHDYVGPRLVFAAAGGAEHSAVVEMVARATADLPELSSAPGAGLRPVRTPPEFHGGVHTVVKDTEQQGIILGMPGLPEADDERFTMTVLYSLLGGGMSSRLFQEIREERGLAYSVHCIASTHADSGQFGIYAGTSPASAQQVIDLCAAELDRLATTVPGRDEVEAIVSQVAGSTVLGLESSAARMNRLARAELYGRPLQTPSELIDRVRAVTPEQVTALAERLAAGPRALVTCGPGAGFELPG</sequence>
<dbReference type="PROSITE" id="PS00143">
    <property type="entry name" value="INSULINASE"/>
    <property type="match status" value="1"/>
</dbReference>
<dbReference type="PANTHER" id="PTHR11851">
    <property type="entry name" value="METALLOPROTEASE"/>
    <property type="match status" value="1"/>
</dbReference>
<proteinExistence type="inferred from homology"/>
<dbReference type="RefSeq" id="WP_137320098.1">
    <property type="nucleotide sequence ID" value="NZ_BAABGL010000036.1"/>
</dbReference>
<dbReference type="Proteomes" id="UP001500642">
    <property type="component" value="Unassembled WGS sequence"/>
</dbReference>
<comment type="similarity">
    <text evidence="1 2">Belongs to the peptidase M16 family.</text>
</comment>
<dbReference type="InterPro" id="IPR050361">
    <property type="entry name" value="MPP/UQCRC_Complex"/>
</dbReference>
<gene>
    <name evidence="5" type="ORF">GCM10023167_25960</name>
</gene>
<dbReference type="InterPro" id="IPR001431">
    <property type="entry name" value="Pept_M16_Zn_BS"/>
</dbReference>
<feature type="domain" description="Peptidase M16 C-terminal" evidence="4">
    <location>
        <begin position="180"/>
        <end position="355"/>
    </location>
</feature>
<dbReference type="EMBL" id="BAABGL010000036">
    <property type="protein sequence ID" value="GAA4395546.1"/>
    <property type="molecule type" value="Genomic_DNA"/>
</dbReference>
<evidence type="ECO:0000259" key="3">
    <source>
        <dbReference type="Pfam" id="PF00675"/>
    </source>
</evidence>
<dbReference type="PANTHER" id="PTHR11851:SF49">
    <property type="entry name" value="MITOCHONDRIAL-PROCESSING PEPTIDASE SUBUNIT ALPHA"/>
    <property type="match status" value="1"/>
</dbReference>
<comment type="caution">
    <text evidence="5">The sequence shown here is derived from an EMBL/GenBank/DDBJ whole genome shotgun (WGS) entry which is preliminary data.</text>
</comment>
<evidence type="ECO:0000256" key="2">
    <source>
        <dbReference type="RuleBase" id="RU004447"/>
    </source>
</evidence>
<dbReference type="InterPro" id="IPR007863">
    <property type="entry name" value="Peptidase_M16_C"/>
</dbReference>
<accession>A0ABP8JSU9</accession>